<organism evidence="3 4">
    <name type="scientific">Ramazzottius varieornatus</name>
    <name type="common">Water bear</name>
    <name type="synonym">Tardigrade</name>
    <dbReference type="NCBI Taxonomy" id="947166"/>
    <lineage>
        <taxon>Eukaryota</taxon>
        <taxon>Metazoa</taxon>
        <taxon>Ecdysozoa</taxon>
        <taxon>Tardigrada</taxon>
        <taxon>Eutardigrada</taxon>
        <taxon>Parachela</taxon>
        <taxon>Hypsibioidea</taxon>
        <taxon>Ramazzottiidae</taxon>
        <taxon>Ramazzottius</taxon>
    </lineage>
</organism>
<protein>
    <submittedName>
        <fullName evidence="3">Uncharacterized protein</fullName>
    </submittedName>
</protein>
<proteinExistence type="predicted"/>
<dbReference type="EMBL" id="BDGG01000005">
    <property type="protein sequence ID" value="GAU98837.1"/>
    <property type="molecule type" value="Genomic_DNA"/>
</dbReference>
<feature type="region of interest" description="Disordered" evidence="2">
    <location>
        <begin position="145"/>
        <end position="167"/>
    </location>
</feature>
<reference evidence="3 4" key="1">
    <citation type="journal article" date="2016" name="Nat. Commun.">
        <title>Extremotolerant tardigrade genome and improved radiotolerance of human cultured cells by tardigrade-unique protein.</title>
        <authorList>
            <person name="Hashimoto T."/>
            <person name="Horikawa D.D."/>
            <person name="Saito Y."/>
            <person name="Kuwahara H."/>
            <person name="Kozuka-Hata H."/>
            <person name="Shin-I T."/>
            <person name="Minakuchi Y."/>
            <person name="Ohishi K."/>
            <person name="Motoyama A."/>
            <person name="Aizu T."/>
            <person name="Enomoto A."/>
            <person name="Kondo K."/>
            <person name="Tanaka S."/>
            <person name="Hara Y."/>
            <person name="Koshikawa S."/>
            <person name="Sagara H."/>
            <person name="Miura T."/>
            <person name="Yokobori S."/>
            <person name="Miyagawa K."/>
            <person name="Suzuki Y."/>
            <person name="Kubo T."/>
            <person name="Oyama M."/>
            <person name="Kohara Y."/>
            <person name="Fujiyama A."/>
            <person name="Arakawa K."/>
            <person name="Katayama T."/>
            <person name="Toyoda A."/>
            <person name="Kunieda T."/>
        </authorList>
    </citation>
    <scope>NUCLEOTIDE SEQUENCE [LARGE SCALE GENOMIC DNA]</scope>
    <source>
        <strain evidence="3 4">YOKOZUNA-1</strain>
    </source>
</reference>
<feature type="coiled-coil region" evidence="1">
    <location>
        <begin position="66"/>
        <end position="93"/>
    </location>
</feature>
<accession>A0A1D1VGE6</accession>
<feature type="coiled-coil region" evidence="1">
    <location>
        <begin position="10"/>
        <end position="37"/>
    </location>
</feature>
<evidence type="ECO:0000313" key="4">
    <source>
        <dbReference type="Proteomes" id="UP000186922"/>
    </source>
</evidence>
<comment type="caution">
    <text evidence="3">The sequence shown here is derived from an EMBL/GenBank/DDBJ whole genome shotgun (WGS) entry which is preliminary data.</text>
</comment>
<dbReference type="OrthoDB" id="10066262at2759"/>
<name>A0A1D1VGE6_RAMVA</name>
<gene>
    <name evidence="3" type="primary">RvY_09927-1</name>
    <name evidence="3" type="synonym">RvY_09927.1</name>
    <name evidence="3" type="ORF">RvY_09927</name>
</gene>
<evidence type="ECO:0000256" key="2">
    <source>
        <dbReference type="SAM" id="MobiDB-lite"/>
    </source>
</evidence>
<dbReference type="Proteomes" id="UP000186922">
    <property type="component" value="Unassembled WGS sequence"/>
</dbReference>
<evidence type="ECO:0000256" key="1">
    <source>
        <dbReference type="SAM" id="Coils"/>
    </source>
</evidence>
<feature type="compositionally biased region" description="Polar residues" evidence="2">
    <location>
        <begin position="145"/>
        <end position="160"/>
    </location>
</feature>
<sequence length="200" mass="22351">MDSVPENIGVAEVRSLFKQLEREAEDGEQQLIDAARRIVLEEEFIDALMLRCEELDTDFHRIGYSAKSVEDKADTFRGRLEEVSNELVMLESNLPLLTNPTSSDKNSVDAQEVYQKLELLCQRHAFLADSFRHVVGQAGLNGSTEMDLNAESSSSSQTDPSGAVPSRHAVNEALVKLSEGKILQEQLEWQLSDLREKLSS</sequence>
<keyword evidence="4" id="KW-1185">Reference proteome</keyword>
<keyword evidence="1" id="KW-0175">Coiled coil</keyword>
<evidence type="ECO:0000313" key="3">
    <source>
        <dbReference type="EMBL" id="GAU98837.1"/>
    </source>
</evidence>
<dbReference type="AlphaFoldDB" id="A0A1D1VGE6"/>